<keyword evidence="5" id="KW-0653">Protein transport</keyword>
<evidence type="ECO:0000256" key="6">
    <source>
        <dbReference type="ARBA" id="ARBA00023006"/>
    </source>
</evidence>
<protein>
    <recommendedName>
        <fullName evidence="2">Ubiquitin-like modifier-activating enzyme ATG7</fullName>
    </recommendedName>
    <alternativeName>
        <fullName evidence="7 9">ATG12-activating enzyme E1 ATG7</fullName>
    </alternativeName>
    <alternativeName>
        <fullName evidence="8">Autophagy-related protein 7</fullName>
    </alternativeName>
    <alternativeName>
        <fullName evidence="3">Ubiquitin-like modifier-activating enzyme atg7</fullName>
    </alternativeName>
</protein>
<proteinExistence type="inferred from homology"/>
<dbReference type="Gene3D" id="3.40.50.720">
    <property type="entry name" value="NAD(P)-binding Rossmann-like Domain"/>
    <property type="match status" value="1"/>
</dbReference>
<feature type="domain" description="Ubiquitin-like modifier-activating enzyme Atg7 N-terminal" evidence="11">
    <location>
        <begin position="3"/>
        <end position="318"/>
    </location>
</feature>
<dbReference type="Pfam" id="PF16420">
    <property type="entry name" value="ATG7_N"/>
    <property type="match status" value="1"/>
</dbReference>
<dbReference type="InterPro" id="IPR042522">
    <property type="entry name" value="Atg7_N_1"/>
</dbReference>
<evidence type="ECO:0000256" key="1">
    <source>
        <dbReference type="ARBA" id="ARBA00010931"/>
    </source>
</evidence>
<dbReference type="OrthoDB" id="338614at2759"/>
<evidence type="ECO:0000259" key="10">
    <source>
        <dbReference type="Pfam" id="PF00899"/>
    </source>
</evidence>
<dbReference type="Gene3D" id="3.40.140.70">
    <property type="entry name" value="Ubiquitin-like modifier-activating enzyme ATG7 N-terminal domain"/>
    <property type="match status" value="1"/>
</dbReference>
<keyword evidence="4" id="KW-0813">Transport</keyword>
<evidence type="ECO:0000256" key="4">
    <source>
        <dbReference type="ARBA" id="ARBA00022448"/>
    </source>
</evidence>
<dbReference type="PANTHER" id="PTHR10953">
    <property type="entry name" value="UBIQUITIN-ACTIVATING ENZYME E1"/>
    <property type="match status" value="1"/>
</dbReference>
<dbReference type="GO" id="GO:0032446">
    <property type="term" value="P:protein modification by small protein conjugation"/>
    <property type="evidence" value="ECO:0007669"/>
    <property type="project" value="TreeGrafter"/>
</dbReference>
<comment type="similarity">
    <text evidence="1">Belongs to the ATG7 family.</text>
</comment>
<dbReference type="GO" id="GO:0006995">
    <property type="term" value="P:cellular response to nitrogen starvation"/>
    <property type="evidence" value="ECO:0007669"/>
    <property type="project" value="TreeGrafter"/>
</dbReference>
<evidence type="ECO:0000313" key="12">
    <source>
        <dbReference type="EMBL" id="GMH62485.1"/>
    </source>
</evidence>
<sequence length="672" mass="75375">MTLAFTPLKSQITSDFWLKLMRHKLEVAKLDSRPLPILGYIRPGSGVVEYLEDSLILDDTVEEADAVVMRNECVAFKGNIKLVNTKEDFKSCNKNEYLKDNRLTDCTILTFADLKSHAIVYWPAYPTCPGVITEGGECQPPSFLEEKEMTYDGEGEELSEFDSAYDDLRRRVKGYAPHHFYAFKSPSGELRMDLLSSIMPEDLSDQSVRFGCINTSPQRANPWTLRTLLTYLQSLDIASKTIDVVIYSPTLRRLEIKDGLYVRDEELGKTSTSRVLKFSTCDWIKVSPETLEGVGMVGWELNNKNKPGPRSVNLKANMDQESLAEQSAQLNLKLMRWRVIPELDTDMLEKTSCLILGSGTLGCQVARNLMSWGVRKITFLDSGRVSMSNPVRQSLYTFEDSKDGGKFKAERAGEACKEIFPGMYCKGVVMSIPMPGHPISSLSASEVKEDTAKLHDLIKSHDVIYLLTDTRESRWLPTVMAASEGKILINVALGFSSWLVMRHGKGVKKKEGQPQSSEKNHEKCLEQDEDRLGCYFCADVVAPANSMRDRTLDQQCTVTRPGLAPIASAMGVEMMVALLHRNGKDSSALGQIPHMIRGDLGDWSVANIKTPSFNCCTGCSEKVVKKWREDGFGLVEKVCEDEKYLEDLTGLTELKTQAEEVDWDIDDDEEDF</sequence>
<organism evidence="12 13">
    <name type="scientific">Triparma strigata</name>
    <dbReference type="NCBI Taxonomy" id="1606541"/>
    <lineage>
        <taxon>Eukaryota</taxon>
        <taxon>Sar</taxon>
        <taxon>Stramenopiles</taxon>
        <taxon>Ochrophyta</taxon>
        <taxon>Bolidophyceae</taxon>
        <taxon>Parmales</taxon>
        <taxon>Triparmaceae</taxon>
        <taxon>Triparma</taxon>
    </lineage>
</organism>
<reference evidence="13" key="1">
    <citation type="journal article" date="2023" name="Commun. Biol.">
        <title>Genome analysis of Parmales, the sister group of diatoms, reveals the evolutionary specialization of diatoms from phago-mixotrophs to photoautotrophs.</title>
        <authorList>
            <person name="Ban H."/>
            <person name="Sato S."/>
            <person name="Yoshikawa S."/>
            <person name="Yamada K."/>
            <person name="Nakamura Y."/>
            <person name="Ichinomiya M."/>
            <person name="Sato N."/>
            <person name="Blanc-Mathieu R."/>
            <person name="Endo H."/>
            <person name="Kuwata A."/>
            <person name="Ogata H."/>
        </authorList>
    </citation>
    <scope>NUCLEOTIDE SEQUENCE [LARGE SCALE GENOMIC DNA]</scope>
    <source>
        <strain evidence="13">NIES 3701</strain>
    </source>
</reference>
<dbReference type="Gene3D" id="3.40.140.100">
    <property type="entry name" value="Ubiquitin-like modifier-activating enzyme ATG7 C-terminal domain"/>
    <property type="match status" value="1"/>
</dbReference>
<evidence type="ECO:0000256" key="3">
    <source>
        <dbReference type="ARBA" id="ARBA00018730"/>
    </source>
</evidence>
<dbReference type="Pfam" id="PF00899">
    <property type="entry name" value="ThiF"/>
    <property type="match status" value="1"/>
</dbReference>
<evidence type="ECO:0000259" key="11">
    <source>
        <dbReference type="Pfam" id="PF16420"/>
    </source>
</evidence>
<dbReference type="SUPFAM" id="SSF69572">
    <property type="entry name" value="Activating enzymes of the ubiquitin-like proteins"/>
    <property type="match status" value="1"/>
</dbReference>
<evidence type="ECO:0000256" key="8">
    <source>
        <dbReference type="ARBA" id="ARBA00030242"/>
    </source>
</evidence>
<dbReference type="GO" id="GO:0000422">
    <property type="term" value="P:autophagy of mitochondrion"/>
    <property type="evidence" value="ECO:0007669"/>
    <property type="project" value="TreeGrafter"/>
</dbReference>
<keyword evidence="13" id="KW-1185">Reference proteome</keyword>
<dbReference type="InterPro" id="IPR032197">
    <property type="entry name" value="Atg7_N"/>
</dbReference>
<dbReference type="GO" id="GO:0034727">
    <property type="term" value="P:piecemeal microautophagy of the nucleus"/>
    <property type="evidence" value="ECO:0007669"/>
    <property type="project" value="TreeGrafter"/>
</dbReference>
<evidence type="ECO:0000313" key="13">
    <source>
        <dbReference type="Proteomes" id="UP001165085"/>
    </source>
</evidence>
<dbReference type="InterPro" id="IPR045886">
    <property type="entry name" value="ThiF/MoeB/HesA"/>
</dbReference>
<dbReference type="GO" id="GO:0000407">
    <property type="term" value="C:phagophore assembly site"/>
    <property type="evidence" value="ECO:0007669"/>
    <property type="project" value="TreeGrafter"/>
</dbReference>
<dbReference type="AlphaFoldDB" id="A0A9W7A705"/>
<keyword evidence="6" id="KW-0072">Autophagy</keyword>
<dbReference type="GO" id="GO:0000045">
    <property type="term" value="P:autophagosome assembly"/>
    <property type="evidence" value="ECO:0007669"/>
    <property type="project" value="TreeGrafter"/>
</dbReference>
<evidence type="ECO:0000256" key="2">
    <source>
        <dbReference type="ARBA" id="ARBA00017647"/>
    </source>
</evidence>
<evidence type="ECO:0000256" key="9">
    <source>
        <dbReference type="ARBA" id="ARBA00032823"/>
    </source>
</evidence>
<feature type="domain" description="THIF-type NAD/FAD binding fold" evidence="10">
    <location>
        <begin position="335"/>
        <end position="583"/>
    </location>
</feature>
<evidence type="ECO:0000256" key="7">
    <source>
        <dbReference type="ARBA" id="ARBA00029897"/>
    </source>
</evidence>
<dbReference type="EMBL" id="BRXY01000078">
    <property type="protein sequence ID" value="GMH62485.1"/>
    <property type="molecule type" value="Genomic_DNA"/>
</dbReference>
<accession>A0A9W7A705</accession>
<dbReference type="GO" id="GO:0015031">
    <property type="term" value="P:protein transport"/>
    <property type="evidence" value="ECO:0007669"/>
    <property type="project" value="UniProtKB-KW"/>
</dbReference>
<dbReference type="InterPro" id="IPR042523">
    <property type="entry name" value="Atg7_N_2"/>
</dbReference>
<dbReference type="GO" id="GO:0019779">
    <property type="term" value="F:Atg8 activating enzyme activity"/>
    <property type="evidence" value="ECO:0007669"/>
    <property type="project" value="TreeGrafter"/>
</dbReference>
<name>A0A9W7A705_9STRA</name>
<dbReference type="FunFam" id="3.40.50.720:FF:000243">
    <property type="entry name" value="Ubiquitin-like modifier-activating enzyme ATG7"/>
    <property type="match status" value="1"/>
</dbReference>
<evidence type="ECO:0000256" key="5">
    <source>
        <dbReference type="ARBA" id="ARBA00022927"/>
    </source>
</evidence>
<dbReference type="InterPro" id="IPR035985">
    <property type="entry name" value="Ubiquitin-activating_enz"/>
</dbReference>
<comment type="caution">
    <text evidence="12">The sequence shown here is derived from an EMBL/GenBank/DDBJ whole genome shotgun (WGS) entry which is preliminary data.</text>
</comment>
<dbReference type="InterPro" id="IPR000594">
    <property type="entry name" value="ThiF_NAD_FAD-bd"/>
</dbReference>
<dbReference type="GO" id="GO:0019778">
    <property type="term" value="F:Atg12 activating enzyme activity"/>
    <property type="evidence" value="ECO:0007669"/>
    <property type="project" value="TreeGrafter"/>
</dbReference>
<dbReference type="PANTHER" id="PTHR10953:SF3">
    <property type="entry name" value="UBIQUITIN-LIKE MODIFIER-ACTIVATING ENZYME ATG7"/>
    <property type="match status" value="1"/>
</dbReference>
<dbReference type="Proteomes" id="UP001165085">
    <property type="component" value="Unassembled WGS sequence"/>
</dbReference>
<gene>
    <name evidence="12" type="ORF">TrST_g13574</name>
</gene>